<comment type="caution">
    <text evidence="1">The sequence shown here is derived from an EMBL/GenBank/DDBJ whole genome shotgun (WGS) entry which is preliminary data.</text>
</comment>
<proteinExistence type="predicted"/>
<evidence type="ECO:0000313" key="1">
    <source>
        <dbReference type="EMBL" id="GAA0163795.1"/>
    </source>
</evidence>
<sequence length="81" mass="9583">MWFTREGFILAVEENWNLHAYGDPLFSFEQAELEVQECETVFERTFLSVDREALHKATAKHLRALAVEEDYLSRLSGYKWL</sequence>
<gene>
    <name evidence="1" type="ORF">LIER_39660</name>
</gene>
<reference evidence="1 2" key="1">
    <citation type="submission" date="2024-01" db="EMBL/GenBank/DDBJ databases">
        <title>The complete chloroplast genome sequence of Lithospermum erythrorhizon: insights into the phylogenetic relationship among Boraginaceae species and the maternal lineages of purple gromwells.</title>
        <authorList>
            <person name="Okada T."/>
            <person name="Watanabe K."/>
        </authorList>
    </citation>
    <scope>NUCLEOTIDE SEQUENCE [LARGE SCALE GENOMIC DNA]</scope>
</reference>
<protein>
    <submittedName>
        <fullName evidence="1">Uncharacterized protein</fullName>
    </submittedName>
</protein>
<dbReference type="AlphaFoldDB" id="A0AAV3QIA9"/>
<dbReference type="Proteomes" id="UP001454036">
    <property type="component" value="Unassembled WGS sequence"/>
</dbReference>
<keyword evidence="2" id="KW-1185">Reference proteome</keyword>
<dbReference type="EMBL" id="BAABME010021622">
    <property type="protein sequence ID" value="GAA0163795.1"/>
    <property type="molecule type" value="Genomic_DNA"/>
</dbReference>
<accession>A0AAV3QIA9</accession>
<organism evidence="1 2">
    <name type="scientific">Lithospermum erythrorhizon</name>
    <name type="common">Purple gromwell</name>
    <name type="synonym">Lithospermum officinale var. erythrorhizon</name>
    <dbReference type="NCBI Taxonomy" id="34254"/>
    <lineage>
        <taxon>Eukaryota</taxon>
        <taxon>Viridiplantae</taxon>
        <taxon>Streptophyta</taxon>
        <taxon>Embryophyta</taxon>
        <taxon>Tracheophyta</taxon>
        <taxon>Spermatophyta</taxon>
        <taxon>Magnoliopsida</taxon>
        <taxon>eudicotyledons</taxon>
        <taxon>Gunneridae</taxon>
        <taxon>Pentapetalae</taxon>
        <taxon>asterids</taxon>
        <taxon>lamiids</taxon>
        <taxon>Boraginales</taxon>
        <taxon>Boraginaceae</taxon>
        <taxon>Boraginoideae</taxon>
        <taxon>Lithospermeae</taxon>
        <taxon>Lithospermum</taxon>
    </lineage>
</organism>
<evidence type="ECO:0000313" key="2">
    <source>
        <dbReference type="Proteomes" id="UP001454036"/>
    </source>
</evidence>
<name>A0AAV3QIA9_LITER</name>